<protein>
    <submittedName>
        <fullName evidence="1">Uncharacterized protein</fullName>
    </submittedName>
</protein>
<dbReference type="EMBL" id="CP144373">
    <property type="protein sequence ID" value="XCH46817.1"/>
    <property type="molecule type" value="Genomic_DNA"/>
</dbReference>
<reference evidence="1" key="1">
    <citation type="submission" date="2024-01" db="EMBL/GenBank/DDBJ databases">
        <title>The first autotrophic representatives of the genus Thermodesulfovibrio.</title>
        <authorList>
            <person name="Maltseva A.I."/>
            <person name="Elcheninov A.G."/>
            <person name="Kublanov I.V."/>
            <person name="Lebedinsky A.V."/>
            <person name="Frolov E.N."/>
        </authorList>
    </citation>
    <scope>NUCLEOTIDE SEQUENCE</scope>
    <source>
        <strain evidence="1">3907-1M</strain>
    </source>
</reference>
<evidence type="ECO:0000313" key="1">
    <source>
        <dbReference type="EMBL" id="XCH46817.1"/>
    </source>
</evidence>
<accession>A0AAU8GWG5</accession>
<organism evidence="1">
    <name type="scientific">Thermodesulfovibrio autotrophicus</name>
    <dbReference type="NCBI Taxonomy" id="3118333"/>
    <lineage>
        <taxon>Bacteria</taxon>
        <taxon>Pseudomonadati</taxon>
        <taxon>Nitrospirota</taxon>
        <taxon>Thermodesulfovibrionia</taxon>
        <taxon>Thermodesulfovibrionales</taxon>
        <taxon>Thermodesulfovibrionaceae</taxon>
        <taxon>Thermodesulfovibrio</taxon>
    </lineage>
</organism>
<dbReference type="AlphaFoldDB" id="A0AAU8GWG5"/>
<proteinExistence type="predicted"/>
<dbReference type="KEGG" id="taut:V4D30_00730"/>
<name>A0AAU8GWG5_9BACT</name>
<dbReference type="RefSeq" id="WP_353684340.1">
    <property type="nucleotide sequence ID" value="NZ_CP144373.1"/>
</dbReference>
<gene>
    <name evidence="1" type="ORF">V4D30_00730</name>
</gene>
<sequence length="179" mass="20861">MMLNNNNKIFNIEFSGLTLKGDMAIIDGESIILLSCYGSESAINSLFATLGMGNKIKIDGIEAHKTYWNHIRLKKTRIGYGKYHGVIHIENIHWYLIVFPDETLIDGYKRYLYNRPIPILDEWIPELHQYFLSRKIFTPIKTTINVQAYETNFDSNSICDEIVNYLKFKKLAYRQASNQ</sequence>